<gene>
    <name evidence="4" type="ORF">TRITD_6Av1G003610</name>
</gene>
<evidence type="ECO:0008006" key="6">
    <source>
        <dbReference type="Google" id="ProtNLM"/>
    </source>
</evidence>
<reference evidence="4 5" key="1">
    <citation type="submission" date="2017-09" db="EMBL/GenBank/DDBJ databases">
        <authorList>
            <consortium name="International Durum Wheat Genome Sequencing Consortium (IDWGSC)"/>
            <person name="Milanesi L."/>
        </authorList>
    </citation>
    <scope>NUCLEOTIDE SEQUENCE [LARGE SCALE GENOMIC DNA]</scope>
    <source>
        <strain evidence="5">cv. Svevo</strain>
    </source>
</reference>
<dbReference type="InterPro" id="IPR023213">
    <property type="entry name" value="CAT-like_dom_sf"/>
</dbReference>
<dbReference type="GO" id="GO:0016747">
    <property type="term" value="F:acyltransferase activity, transferring groups other than amino-acyl groups"/>
    <property type="evidence" value="ECO:0007669"/>
    <property type="project" value="TreeGrafter"/>
</dbReference>
<dbReference type="SUPFAM" id="SSF52777">
    <property type="entry name" value="CoA-dependent acyltransferases"/>
    <property type="match status" value="1"/>
</dbReference>
<proteinExistence type="inferred from homology"/>
<comment type="similarity">
    <text evidence="1">Belongs to the plant acyltransferase family.</text>
</comment>
<evidence type="ECO:0000256" key="1">
    <source>
        <dbReference type="ARBA" id="ARBA00009861"/>
    </source>
</evidence>
<evidence type="ECO:0000313" key="5">
    <source>
        <dbReference type="Proteomes" id="UP000324705"/>
    </source>
</evidence>
<dbReference type="Proteomes" id="UP000324705">
    <property type="component" value="Chromosome 6A"/>
</dbReference>
<evidence type="ECO:0000256" key="2">
    <source>
        <dbReference type="ARBA" id="ARBA00022679"/>
    </source>
</evidence>
<dbReference type="EMBL" id="LT934121">
    <property type="protein sequence ID" value="VAI41466.1"/>
    <property type="molecule type" value="Genomic_DNA"/>
</dbReference>
<keyword evidence="5" id="KW-1185">Reference proteome</keyword>
<dbReference type="PANTHER" id="PTHR31642">
    <property type="entry name" value="TRICHOTHECENE 3-O-ACETYLTRANSFERASE"/>
    <property type="match status" value="1"/>
</dbReference>
<sequence>MAGEEEVQVVESCFVTPAVDTLRKALWLSALDLMLANRGYTPLVHFYRRCPGTETTDDFFSVTKLKTALGKALVGFYPMAGRLRVDANGRLEIDCNSKGMIFLVARSQLTIDDFSDLKPSPRLRRLFVPQMLSAEVCATQVTFFKCGGVALGTAVHHGTMDGISTFHFFQTWSTFSRDGDRAVVKLPYHDRTHLCARYPPAVHPDTLSLFCLKINLSQPLGPVVNEVFTLRKDQLSTLKRICGGSGVSTFSAVSAHLWQCMCLARQLPPNSTTRLAFAAKIRRAMTPPFPDGYFGNAVINVSVADEARGIASGDLAYIAHRIKDTLGRVDDELVRSAVDYLELDQAKRDNSPAIGNLLATDMRVVSWLSMPLYDVDFSWGKPLAVLRAESNRGGFAHLVDSAHGDGSVHIVMCIDATILKEFKRLLYAKFESMVYSKF</sequence>
<keyword evidence="3" id="KW-0012">Acyltransferase</keyword>
<dbReference type="Gene3D" id="3.30.559.10">
    <property type="entry name" value="Chloramphenicol acetyltransferase-like domain"/>
    <property type="match status" value="2"/>
</dbReference>
<dbReference type="Gramene" id="TRITD6Av1G003610.5">
    <property type="protein sequence ID" value="TRITD6Av1G003610.5"/>
    <property type="gene ID" value="TRITD6Av1G003610"/>
</dbReference>
<dbReference type="AlphaFoldDB" id="A0A9R1AVE0"/>
<dbReference type="Pfam" id="PF02458">
    <property type="entry name" value="Transferase"/>
    <property type="match status" value="1"/>
</dbReference>
<evidence type="ECO:0000256" key="3">
    <source>
        <dbReference type="ARBA" id="ARBA00023315"/>
    </source>
</evidence>
<accession>A0A9R1AVE0</accession>
<keyword evidence="2" id="KW-0808">Transferase</keyword>
<organism evidence="4 5">
    <name type="scientific">Triticum turgidum subsp. durum</name>
    <name type="common">Durum wheat</name>
    <name type="synonym">Triticum durum</name>
    <dbReference type="NCBI Taxonomy" id="4567"/>
    <lineage>
        <taxon>Eukaryota</taxon>
        <taxon>Viridiplantae</taxon>
        <taxon>Streptophyta</taxon>
        <taxon>Embryophyta</taxon>
        <taxon>Tracheophyta</taxon>
        <taxon>Spermatophyta</taxon>
        <taxon>Magnoliopsida</taxon>
        <taxon>Liliopsida</taxon>
        <taxon>Poales</taxon>
        <taxon>Poaceae</taxon>
        <taxon>BOP clade</taxon>
        <taxon>Pooideae</taxon>
        <taxon>Triticodae</taxon>
        <taxon>Triticeae</taxon>
        <taxon>Triticinae</taxon>
        <taxon>Triticum</taxon>
    </lineage>
</organism>
<protein>
    <recommendedName>
        <fullName evidence="6">Anthranilate N-benzoyltransferase protein 1</fullName>
    </recommendedName>
</protein>
<evidence type="ECO:0000313" key="4">
    <source>
        <dbReference type="EMBL" id="VAI41466.1"/>
    </source>
</evidence>
<dbReference type="PANTHER" id="PTHR31642:SF239">
    <property type="entry name" value="NPH3 DOMAIN-CONTAINING PROTEIN"/>
    <property type="match status" value="1"/>
</dbReference>
<dbReference type="InterPro" id="IPR050317">
    <property type="entry name" value="Plant_Fungal_Acyltransferase"/>
</dbReference>
<name>A0A9R1AVE0_TRITD</name>